<evidence type="ECO:0000313" key="3">
    <source>
        <dbReference type="Proteomes" id="UP000789570"/>
    </source>
</evidence>
<feature type="domain" description="DUF6826" evidence="1">
    <location>
        <begin position="82"/>
        <end position="146"/>
    </location>
</feature>
<sequence>DVVKEIVRGLDFKIEQDFNKVCRAIEEAIYSPGTDLTGTEKGKTVMDKGTHIVFPLEWTTSSKRSENGRFTNPPNRNADLREEEIQQYFINECKELEKSPNIKNKLIVVDEHSSPSLGTQKPDFLFISKDSHLNMLNVVAVDEIKK</sequence>
<proteinExistence type="predicted"/>
<keyword evidence="3" id="KW-1185">Reference proteome</keyword>
<evidence type="ECO:0000313" key="2">
    <source>
        <dbReference type="EMBL" id="CAG8734582.1"/>
    </source>
</evidence>
<dbReference type="OrthoDB" id="2411280at2759"/>
<feature type="non-terminal residue" evidence="2">
    <location>
        <position position="146"/>
    </location>
</feature>
<comment type="caution">
    <text evidence="2">The sequence shown here is derived from an EMBL/GenBank/DDBJ whole genome shotgun (WGS) entry which is preliminary data.</text>
</comment>
<gene>
    <name evidence="2" type="ORF">FCALED_LOCUS15213</name>
</gene>
<protein>
    <submittedName>
        <fullName evidence="2">6439_t:CDS:1</fullName>
    </submittedName>
</protein>
<reference evidence="2" key="1">
    <citation type="submission" date="2021-06" db="EMBL/GenBank/DDBJ databases">
        <authorList>
            <person name="Kallberg Y."/>
            <person name="Tangrot J."/>
            <person name="Rosling A."/>
        </authorList>
    </citation>
    <scope>NUCLEOTIDE SEQUENCE</scope>
    <source>
        <strain evidence="2">UK204</strain>
    </source>
</reference>
<dbReference type="InterPro" id="IPR049229">
    <property type="entry name" value="DUF6826"/>
</dbReference>
<dbReference type="EMBL" id="CAJVPQ010013133">
    <property type="protein sequence ID" value="CAG8734582.1"/>
    <property type="molecule type" value="Genomic_DNA"/>
</dbReference>
<accession>A0A9N9NHH3</accession>
<evidence type="ECO:0000259" key="1">
    <source>
        <dbReference type="Pfam" id="PF20713"/>
    </source>
</evidence>
<dbReference type="AlphaFoldDB" id="A0A9N9NHH3"/>
<dbReference type="Proteomes" id="UP000789570">
    <property type="component" value="Unassembled WGS sequence"/>
</dbReference>
<name>A0A9N9NHH3_9GLOM</name>
<dbReference type="Pfam" id="PF20713">
    <property type="entry name" value="DUF6826"/>
    <property type="match status" value="1"/>
</dbReference>
<organism evidence="2 3">
    <name type="scientific">Funneliformis caledonium</name>
    <dbReference type="NCBI Taxonomy" id="1117310"/>
    <lineage>
        <taxon>Eukaryota</taxon>
        <taxon>Fungi</taxon>
        <taxon>Fungi incertae sedis</taxon>
        <taxon>Mucoromycota</taxon>
        <taxon>Glomeromycotina</taxon>
        <taxon>Glomeromycetes</taxon>
        <taxon>Glomerales</taxon>
        <taxon>Glomeraceae</taxon>
        <taxon>Funneliformis</taxon>
    </lineage>
</organism>